<dbReference type="GO" id="GO:0006310">
    <property type="term" value="P:DNA recombination"/>
    <property type="evidence" value="ECO:0007669"/>
    <property type="project" value="UniProtKB-KW"/>
</dbReference>
<dbReference type="InterPro" id="IPR002104">
    <property type="entry name" value="Integrase_catalytic"/>
</dbReference>
<evidence type="ECO:0000256" key="3">
    <source>
        <dbReference type="SAM" id="MobiDB-lite"/>
    </source>
</evidence>
<gene>
    <name evidence="5" type="ORF">CLV40_13326</name>
</gene>
<dbReference type="PANTHER" id="PTHR30349:SF81">
    <property type="entry name" value="TYROSINE RECOMBINASE XERC"/>
    <property type="match status" value="1"/>
</dbReference>
<feature type="domain" description="Tyr recombinase" evidence="4">
    <location>
        <begin position="195"/>
        <end position="395"/>
    </location>
</feature>
<dbReference type="InterPro" id="IPR050090">
    <property type="entry name" value="Tyrosine_recombinase_XerCD"/>
</dbReference>
<dbReference type="RefSeq" id="WP_181043913.1">
    <property type="nucleotide sequence ID" value="NZ_CP154825.1"/>
</dbReference>
<dbReference type="GO" id="GO:0003677">
    <property type="term" value="F:DNA binding"/>
    <property type="evidence" value="ECO:0007669"/>
    <property type="project" value="UniProtKB-KW"/>
</dbReference>
<dbReference type="EMBL" id="PTIX01000033">
    <property type="protein sequence ID" value="PPK62760.1"/>
    <property type="molecule type" value="Genomic_DNA"/>
</dbReference>
<comment type="caution">
    <text evidence="5">The sequence shown here is derived from an EMBL/GenBank/DDBJ whole genome shotgun (WGS) entry which is preliminary data.</text>
</comment>
<reference evidence="5 6" key="1">
    <citation type="submission" date="2018-02" db="EMBL/GenBank/DDBJ databases">
        <title>Genomic Encyclopedia of Archaeal and Bacterial Type Strains, Phase II (KMG-II): from individual species to whole genera.</title>
        <authorList>
            <person name="Goeker M."/>
        </authorList>
    </citation>
    <scope>NUCLEOTIDE SEQUENCE [LARGE SCALE GENOMIC DNA]</scope>
    <source>
        <strain evidence="5 6">YU 961-1</strain>
    </source>
</reference>
<accession>A0A2S6GCQ5</accession>
<name>A0A2S6GCQ5_9PSEU</name>
<dbReference type="InterPro" id="IPR010998">
    <property type="entry name" value="Integrase_recombinase_N"/>
</dbReference>
<evidence type="ECO:0000313" key="5">
    <source>
        <dbReference type="EMBL" id="PPK62760.1"/>
    </source>
</evidence>
<evidence type="ECO:0000313" key="6">
    <source>
        <dbReference type="Proteomes" id="UP000239203"/>
    </source>
</evidence>
<dbReference type="Gene3D" id="1.10.150.130">
    <property type="match status" value="1"/>
</dbReference>
<proteinExistence type="predicted"/>
<dbReference type="AlphaFoldDB" id="A0A2S6GCQ5"/>
<organism evidence="5 6">
    <name type="scientific">Actinokineospora auranticolor</name>
    <dbReference type="NCBI Taxonomy" id="155976"/>
    <lineage>
        <taxon>Bacteria</taxon>
        <taxon>Bacillati</taxon>
        <taxon>Actinomycetota</taxon>
        <taxon>Actinomycetes</taxon>
        <taxon>Pseudonocardiales</taxon>
        <taxon>Pseudonocardiaceae</taxon>
        <taxon>Actinokineospora</taxon>
    </lineage>
</organism>
<feature type="region of interest" description="Disordered" evidence="3">
    <location>
        <begin position="386"/>
        <end position="405"/>
    </location>
</feature>
<evidence type="ECO:0000259" key="4">
    <source>
        <dbReference type="PROSITE" id="PS51898"/>
    </source>
</evidence>
<dbReference type="Gene3D" id="1.10.443.10">
    <property type="entry name" value="Intergrase catalytic core"/>
    <property type="match status" value="1"/>
</dbReference>
<dbReference type="PROSITE" id="PS51898">
    <property type="entry name" value="TYR_RECOMBINASE"/>
    <property type="match status" value="1"/>
</dbReference>
<dbReference type="SUPFAM" id="SSF56349">
    <property type="entry name" value="DNA breaking-rejoining enzymes"/>
    <property type="match status" value="1"/>
</dbReference>
<sequence length="405" mass="43456">MTAENTGGDTTPAVFAGAVAELSVWPGVADPPVLLAAVTDWLAGYGSTATRHTYAGQALGLPTNPVDIERWACVDRAPAGWAAAVTRYGSVMRLPARPTTGPTPPPAPPGRLRHLHWLRWCAAHDLDPRLARASHVKTWLADLDTAGAAPSTRDKMLGAVRALYDHLVADDHAEANPAAINRARLGLTANRKGATRTITLAHAEVAALYHFAGRLPRQRELDRLRARAVVALFTAGIRVSELCDLDRADLHHNRGVRALRVHGKGAKDRIVYLADPVAAAIDDYLRALDTGTAPATRAQRPTLGTPLLLNRNGRRCTRQAIWELLRRIAAAIDPDGTGLAGTLHPHALRHYYVTTAIADGADITDVATDVGHTNTDTTRHVYNSAAPDPARSSAHRVARHVFGPD</sequence>
<dbReference type="InterPro" id="IPR013762">
    <property type="entry name" value="Integrase-like_cat_sf"/>
</dbReference>
<dbReference type="PANTHER" id="PTHR30349">
    <property type="entry name" value="PHAGE INTEGRASE-RELATED"/>
    <property type="match status" value="1"/>
</dbReference>
<evidence type="ECO:0000256" key="1">
    <source>
        <dbReference type="ARBA" id="ARBA00023125"/>
    </source>
</evidence>
<keyword evidence="1" id="KW-0238">DNA-binding</keyword>
<dbReference type="Proteomes" id="UP000239203">
    <property type="component" value="Unassembled WGS sequence"/>
</dbReference>
<keyword evidence="2" id="KW-0233">DNA recombination</keyword>
<dbReference type="Pfam" id="PF00589">
    <property type="entry name" value="Phage_integrase"/>
    <property type="match status" value="1"/>
</dbReference>
<keyword evidence="6" id="KW-1185">Reference proteome</keyword>
<dbReference type="GO" id="GO:0015074">
    <property type="term" value="P:DNA integration"/>
    <property type="evidence" value="ECO:0007669"/>
    <property type="project" value="InterPro"/>
</dbReference>
<evidence type="ECO:0000256" key="2">
    <source>
        <dbReference type="ARBA" id="ARBA00023172"/>
    </source>
</evidence>
<dbReference type="InterPro" id="IPR011010">
    <property type="entry name" value="DNA_brk_join_enz"/>
</dbReference>
<protein>
    <submittedName>
        <fullName evidence="5">Site-specific recombinase XerD</fullName>
    </submittedName>
</protein>